<evidence type="ECO:0000313" key="2">
    <source>
        <dbReference type="EMBL" id="KAJ2782757.1"/>
    </source>
</evidence>
<dbReference type="OrthoDB" id="2135762at2759"/>
<dbReference type="AlphaFoldDB" id="A0A9W8HHS0"/>
<dbReference type="Pfam" id="PF08641">
    <property type="entry name" value="Mis14"/>
    <property type="match status" value="1"/>
</dbReference>
<dbReference type="InterPro" id="IPR013950">
    <property type="entry name" value="Mis14/Nsl1"/>
</dbReference>
<dbReference type="GO" id="GO:0000070">
    <property type="term" value="P:mitotic sister chromatid segregation"/>
    <property type="evidence" value="ECO:0007669"/>
    <property type="project" value="InterPro"/>
</dbReference>
<dbReference type="GO" id="GO:0000444">
    <property type="term" value="C:MIS12/MIND type complex"/>
    <property type="evidence" value="ECO:0007669"/>
    <property type="project" value="TreeGrafter"/>
</dbReference>
<gene>
    <name evidence="2" type="ORF">GGI15_002812</name>
</gene>
<feature type="compositionally biased region" description="Basic and acidic residues" evidence="1">
    <location>
        <begin position="210"/>
        <end position="225"/>
    </location>
</feature>
<evidence type="ECO:0000313" key="3">
    <source>
        <dbReference type="Proteomes" id="UP001140172"/>
    </source>
</evidence>
<organism evidence="2 3">
    <name type="scientific">Coemansia interrupta</name>
    <dbReference type="NCBI Taxonomy" id="1126814"/>
    <lineage>
        <taxon>Eukaryota</taxon>
        <taxon>Fungi</taxon>
        <taxon>Fungi incertae sedis</taxon>
        <taxon>Zoopagomycota</taxon>
        <taxon>Kickxellomycotina</taxon>
        <taxon>Kickxellomycetes</taxon>
        <taxon>Kickxellales</taxon>
        <taxon>Kickxellaceae</taxon>
        <taxon>Coemansia</taxon>
    </lineage>
</organism>
<evidence type="ECO:0000256" key="1">
    <source>
        <dbReference type="SAM" id="MobiDB-lite"/>
    </source>
</evidence>
<protein>
    <submittedName>
        <fullName evidence="2">Uncharacterized protein</fullName>
    </submittedName>
</protein>
<sequence>MPSPDSQSNVDIPKIQLESKEDVLFLQKELDDYLAKILDGNTALRDGPLNDEQREEARQLVLENLKKWTSDIWEMAGQSMTINGFSYEEAMREKSRIEPLDESLKFEVQAMREEADNLLLSVTEKRRTVPSQIQQLAQDSTWRESVVAESTHDVRGHKDDDMAEDESELPYVDGRVNSEFESALKTAKKMSDEAGGSVAKMQQLESTLKGIKERTEAEADEDKHVRQTLLGNSQSGISTDASTTEGQHLLQKAALHAISQGN</sequence>
<reference evidence="2" key="1">
    <citation type="submission" date="2022-07" db="EMBL/GenBank/DDBJ databases">
        <title>Phylogenomic reconstructions and comparative analyses of Kickxellomycotina fungi.</title>
        <authorList>
            <person name="Reynolds N.K."/>
            <person name="Stajich J.E."/>
            <person name="Barry K."/>
            <person name="Grigoriev I.V."/>
            <person name="Crous P."/>
            <person name="Smith M.E."/>
        </authorList>
    </citation>
    <scope>NUCLEOTIDE SEQUENCE</scope>
    <source>
        <strain evidence="2">BCRC 34489</strain>
    </source>
</reference>
<dbReference type="EMBL" id="JANBUM010000165">
    <property type="protein sequence ID" value="KAJ2782757.1"/>
    <property type="molecule type" value="Genomic_DNA"/>
</dbReference>
<name>A0A9W8HHS0_9FUNG</name>
<proteinExistence type="predicted"/>
<dbReference type="PANTHER" id="PTHR31749:SF3">
    <property type="entry name" value="KINETOCHORE-ASSOCIATED PROTEIN NSL1 HOMOLOG"/>
    <property type="match status" value="1"/>
</dbReference>
<dbReference type="Proteomes" id="UP001140172">
    <property type="component" value="Unassembled WGS sequence"/>
</dbReference>
<feature type="region of interest" description="Disordered" evidence="1">
    <location>
        <begin position="210"/>
        <end position="245"/>
    </location>
</feature>
<dbReference type="PANTHER" id="PTHR31749">
    <property type="entry name" value="KINETOCHORE-ASSOCIATED PROTEIN NSL1 HOMOLOG"/>
    <property type="match status" value="1"/>
</dbReference>
<accession>A0A9W8HHS0</accession>
<feature type="compositionally biased region" description="Polar residues" evidence="1">
    <location>
        <begin position="229"/>
        <end position="245"/>
    </location>
</feature>
<keyword evidence="3" id="KW-1185">Reference proteome</keyword>
<comment type="caution">
    <text evidence="2">The sequence shown here is derived from an EMBL/GenBank/DDBJ whole genome shotgun (WGS) entry which is preliminary data.</text>
</comment>